<dbReference type="Proteomes" id="UP000289738">
    <property type="component" value="Chromosome A03"/>
</dbReference>
<comment type="caution">
    <text evidence="1">The sequence shown here is derived from an EMBL/GenBank/DDBJ whole genome shotgun (WGS) entry which is preliminary data.</text>
</comment>
<evidence type="ECO:0000313" key="2">
    <source>
        <dbReference type="EMBL" id="RYR67260.1"/>
    </source>
</evidence>
<gene>
    <name evidence="2" type="ORF">Ahy_A03g013571</name>
    <name evidence="1" type="ORF">Ahy_B03g065152</name>
</gene>
<dbReference type="Proteomes" id="UP000289738">
    <property type="component" value="Chromosome B03"/>
</dbReference>
<reference evidence="1 3" key="1">
    <citation type="submission" date="2019-01" db="EMBL/GenBank/DDBJ databases">
        <title>Sequencing of cultivated peanut Arachis hypogaea provides insights into genome evolution and oil improvement.</title>
        <authorList>
            <person name="Chen X."/>
        </authorList>
    </citation>
    <scope>NUCLEOTIDE SEQUENCE [LARGE SCALE GENOMIC DNA]</scope>
    <source>
        <strain evidence="3">cv. Fuhuasheng</strain>
        <strain evidence="1">GDAAS-fuhuasheng2018</strain>
        <tissue evidence="1">Leaves</tissue>
    </source>
</reference>
<dbReference type="EMBL" id="SDMP01000013">
    <property type="protein sequence ID" value="RYR20069.1"/>
    <property type="molecule type" value="Genomic_DNA"/>
</dbReference>
<dbReference type="EMBL" id="SDMP01000003">
    <property type="protein sequence ID" value="RYR67260.1"/>
    <property type="molecule type" value="Genomic_DNA"/>
</dbReference>
<sequence length="77" mass="8689">MGAKRSSFCNVFTACFSRGSSYDDYYWEGSSSGRRIFASDEDRGRWVGEPGIDRKASDFIARYYAARVTDSESQFAS</sequence>
<name>A0A445A0V6_ARAHY</name>
<proteinExistence type="predicted"/>
<organism evidence="1 3">
    <name type="scientific">Arachis hypogaea</name>
    <name type="common">Peanut</name>
    <dbReference type="NCBI Taxonomy" id="3818"/>
    <lineage>
        <taxon>Eukaryota</taxon>
        <taxon>Viridiplantae</taxon>
        <taxon>Streptophyta</taxon>
        <taxon>Embryophyta</taxon>
        <taxon>Tracheophyta</taxon>
        <taxon>Spermatophyta</taxon>
        <taxon>Magnoliopsida</taxon>
        <taxon>eudicotyledons</taxon>
        <taxon>Gunneridae</taxon>
        <taxon>Pentapetalae</taxon>
        <taxon>rosids</taxon>
        <taxon>fabids</taxon>
        <taxon>Fabales</taxon>
        <taxon>Fabaceae</taxon>
        <taxon>Papilionoideae</taxon>
        <taxon>50 kb inversion clade</taxon>
        <taxon>dalbergioids sensu lato</taxon>
        <taxon>Dalbergieae</taxon>
        <taxon>Pterocarpus clade</taxon>
        <taxon>Arachis</taxon>
    </lineage>
</organism>
<dbReference type="AlphaFoldDB" id="A0A445A0V6"/>
<evidence type="ECO:0000313" key="1">
    <source>
        <dbReference type="EMBL" id="RYR20069.1"/>
    </source>
</evidence>
<keyword evidence="3" id="KW-1185">Reference proteome</keyword>
<accession>A0A445A0V6</accession>
<protein>
    <submittedName>
        <fullName evidence="1">Uncharacterized protein</fullName>
    </submittedName>
</protein>
<evidence type="ECO:0000313" key="3">
    <source>
        <dbReference type="Proteomes" id="UP000289738"/>
    </source>
</evidence>
<dbReference type="PANTHER" id="PTHR33511">
    <property type="entry name" value="OS06G0632400 PROTEIN"/>
    <property type="match status" value="1"/>
</dbReference>